<feature type="transmembrane region" description="Helical" evidence="1">
    <location>
        <begin position="77"/>
        <end position="97"/>
    </location>
</feature>
<proteinExistence type="predicted"/>
<gene>
    <name evidence="2" type="ORF">DEJ48_02330</name>
</gene>
<sequence>MMSPADADTVLARGSSLDSPGDWAMVIGILALYLAVGFGLEYRAKRRRGAQRPVKAAAKGLFAERDGSAGADPQQYLASRMVMLVGALATGGAGFLTRGAPTAVQALVMVAVAVVAISAWAYFDYRTEPREES</sequence>
<reference evidence="2 3" key="1">
    <citation type="submission" date="2018-05" db="EMBL/GenBank/DDBJ databases">
        <title>Streptomyces venezuelae.</title>
        <authorList>
            <person name="Kim W."/>
            <person name="Lee N."/>
            <person name="Cho B.-K."/>
        </authorList>
    </citation>
    <scope>NUCLEOTIDE SEQUENCE [LARGE SCALE GENOMIC DNA]</scope>
    <source>
        <strain evidence="2 3">ATCC 14584</strain>
    </source>
</reference>
<dbReference type="EMBL" id="CP029192">
    <property type="protein sequence ID" value="QES32395.1"/>
    <property type="molecule type" value="Genomic_DNA"/>
</dbReference>
<evidence type="ECO:0000256" key="1">
    <source>
        <dbReference type="SAM" id="Phobius"/>
    </source>
</evidence>
<dbReference type="Proteomes" id="UP000322927">
    <property type="component" value="Chromosome"/>
</dbReference>
<keyword evidence="1" id="KW-1133">Transmembrane helix</keyword>
<protein>
    <submittedName>
        <fullName evidence="2">Uncharacterized protein</fullName>
    </submittedName>
</protein>
<name>A0A5P2BPI8_STRVZ</name>
<keyword evidence="1" id="KW-0472">Membrane</keyword>
<evidence type="ECO:0000313" key="3">
    <source>
        <dbReference type="Proteomes" id="UP000322927"/>
    </source>
</evidence>
<feature type="transmembrane region" description="Helical" evidence="1">
    <location>
        <begin position="103"/>
        <end position="123"/>
    </location>
</feature>
<feature type="transmembrane region" description="Helical" evidence="1">
    <location>
        <begin position="23"/>
        <end position="42"/>
    </location>
</feature>
<keyword evidence="1" id="KW-0812">Transmembrane</keyword>
<organism evidence="2 3">
    <name type="scientific">Streptomyces venezuelae</name>
    <dbReference type="NCBI Taxonomy" id="54571"/>
    <lineage>
        <taxon>Bacteria</taxon>
        <taxon>Bacillati</taxon>
        <taxon>Actinomycetota</taxon>
        <taxon>Actinomycetes</taxon>
        <taxon>Kitasatosporales</taxon>
        <taxon>Streptomycetaceae</taxon>
        <taxon>Streptomyces</taxon>
    </lineage>
</organism>
<evidence type="ECO:0000313" key="2">
    <source>
        <dbReference type="EMBL" id="QES32395.1"/>
    </source>
</evidence>
<accession>A0A5P2BPI8</accession>
<dbReference type="AlphaFoldDB" id="A0A5P2BPI8"/>